<evidence type="ECO:0000313" key="3">
    <source>
        <dbReference type="Proteomes" id="UP001595913"/>
    </source>
</evidence>
<name>A0ABV9J2J0_9ACTN</name>
<protein>
    <submittedName>
        <fullName evidence="2">Uncharacterized protein</fullName>
    </submittedName>
</protein>
<feature type="region of interest" description="Disordered" evidence="1">
    <location>
        <begin position="148"/>
        <end position="195"/>
    </location>
</feature>
<keyword evidence="3" id="KW-1185">Reference proteome</keyword>
<reference evidence="3" key="1">
    <citation type="journal article" date="2019" name="Int. J. Syst. Evol. Microbiol.">
        <title>The Global Catalogue of Microorganisms (GCM) 10K type strain sequencing project: providing services to taxonomists for standard genome sequencing and annotation.</title>
        <authorList>
            <consortium name="The Broad Institute Genomics Platform"/>
            <consortium name="The Broad Institute Genome Sequencing Center for Infectious Disease"/>
            <person name="Wu L."/>
            <person name="Ma J."/>
        </authorList>
    </citation>
    <scope>NUCLEOTIDE SEQUENCE [LARGE SCALE GENOMIC DNA]</scope>
    <source>
        <strain evidence="3">CGMCC 4.7117</strain>
    </source>
</reference>
<organism evidence="2 3">
    <name type="scientific">Streptomyces mangrovi</name>
    <dbReference type="NCBI Taxonomy" id="1206892"/>
    <lineage>
        <taxon>Bacteria</taxon>
        <taxon>Bacillati</taxon>
        <taxon>Actinomycetota</taxon>
        <taxon>Actinomycetes</taxon>
        <taxon>Kitasatosporales</taxon>
        <taxon>Streptomycetaceae</taxon>
        <taxon>Streptomyces</taxon>
    </lineage>
</organism>
<comment type="caution">
    <text evidence="2">The sequence shown here is derived from an EMBL/GenBank/DDBJ whole genome shotgun (WGS) entry which is preliminary data.</text>
</comment>
<dbReference type="RefSeq" id="WP_381181232.1">
    <property type="nucleotide sequence ID" value="NZ_JBHSFR010000029.1"/>
</dbReference>
<evidence type="ECO:0000256" key="1">
    <source>
        <dbReference type="SAM" id="MobiDB-lite"/>
    </source>
</evidence>
<sequence>MQAVMVVFTGVVPPVGLSCAALGGDEGAVDQDHLPALLGDLLQGAVHARRLGGKQGDQLVTPAADSGLGHVVSAGHVGQALVMTQDSHDDHRDLSWRQDPPPGPYCLQMAPQQIGEVVDGARGQRQTALVDERAGVLGEPFGFRHTIPTAAGGTPVTPVPSRSEWRCSWSQAGGEPAVGQFPQPAAIGESDQLAA</sequence>
<accession>A0ABV9J2J0</accession>
<evidence type="ECO:0000313" key="2">
    <source>
        <dbReference type="EMBL" id="MFC4648292.1"/>
    </source>
</evidence>
<gene>
    <name evidence="2" type="ORF">ACFPEU_40415</name>
</gene>
<dbReference type="EMBL" id="JBHSFR010000029">
    <property type="protein sequence ID" value="MFC4648292.1"/>
    <property type="molecule type" value="Genomic_DNA"/>
</dbReference>
<proteinExistence type="predicted"/>
<dbReference type="Proteomes" id="UP001595913">
    <property type="component" value="Unassembled WGS sequence"/>
</dbReference>